<evidence type="ECO:0000313" key="2">
    <source>
        <dbReference type="EMBL" id="SFA47666.1"/>
    </source>
</evidence>
<evidence type="ECO:0000313" key="3">
    <source>
        <dbReference type="Proteomes" id="UP000198836"/>
    </source>
</evidence>
<evidence type="ECO:0008006" key="4">
    <source>
        <dbReference type="Google" id="ProtNLM"/>
    </source>
</evidence>
<dbReference type="EMBL" id="FOJM01000006">
    <property type="protein sequence ID" value="SFA47666.1"/>
    <property type="molecule type" value="Genomic_DNA"/>
</dbReference>
<keyword evidence="3" id="KW-1185">Reference proteome</keyword>
<feature type="chain" id="PRO_5011680942" description="DUF4468 domain-containing protein" evidence="1">
    <location>
        <begin position="25"/>
        <end position="176"/>
    </location>
</feature>
<keyword evidence="1" id="KW-0732">Signal</keyword>
<gene>
    <name evidence="2" type="ORF">SAMN04488511_106282</name>
</gene>
<reference evidence="3" key="1">
    <citation type="submission" date="2016-10" db="EMBL/GenBank/DDBJ databases">
        <authorList>
            <person name="Varghese N."/>
            <person name="Submissions S."/>
        </authorList>
    </citation>
    <scope>NUCLEOTIDE SEQUENCE [LARGE SCALE GENOMIC DNA]</scope>
    <source>
        <strain evidence="3">DSM 18130</strain>
    </source>
</reference>
<sequence>MENSLKGFLILLIATICSSHNTFAGDKTPINNTIDSVAAIKKIRADFTLINKQLKFFRKRTKDAFGMSAEGGVVTGYYSKGALKKIHCVFYGETGKTEADYYLNNKNLFFLYKKETVYDKPISLKGFKIKNSTEYRYYLSGGKVIKKIIKPNTSLLLSYSQIEAELEQIMALLDEK</sequence>
<organism evidence="2 3">
    <name type="scientific">Pedobacter suwonensis</name>
    <dbReference type="NCBI Taxonomy" id="332999"/>
    <lineage>
        <taxon>Bacteria</taxon>
        <taxon>Pseudomonadati</taxon>
        <taxon>Bacteroidota</taxon>
        <taxon>Sphingobacteriia</taxon>
        <taxon>Sphingobacteriales</taxon>
        <taxon>Sphingobacteriaceae</taxon>
        <taxon>Pedobacter</taxon>
    </lineage>
</organism>
<dbReference type="AlphaFoldDB" id="A0A1I0T9G9"/>
<dbReference type="RefSeq" id="WP_090982845.1">
    <property type="nucleotide sequence ID" value="NZ_FOJM01000006.1"/>
</dbReference>
<name>A0A1I0T9G9_9SPHI</name>
<protein>
    <recommendedName>
        <fullName evidence="4">DUF4468 domain-containing protein</fullName>
    </recommendedName>
</protein>
<accession>A0A1I0T9G9</accession>
<proteinExistence type="predicted"/>
<evidence type="ECO:0000256" key="1">
    <source>
        <dbReference type="SAM" id="SignalP"/>
    </source>
</evidence>
<feature type="signal peptide" evidence="1">
    <location>
        <begin position="1"/>
        <end position="24"/>
    </location>
</feature>
<dbReference type="OrthoDB" id="766299at2"/>
<dbReference type="Proteomes" id="UP000198836">
    <property type="component" value="Unassembled WGS sequence"/>
</dbReference>